<protein>
    <submittedName>
        <fullName evidence="8">Erythrocyte membrane protein 1, PfEMP1, putative</fullName>
    </submittedName>
</protein>
<feature type="compositionally biased region" description="Basic residues" evidence="1">
    <location>
        <begin position="1799"/>
        <end position="1814"/>
    </location>
</feature>
<dbReference type="FunFam" id="1.20.58.1930:FF:000001">
    <property type="entry name" value="Erythrocyte membrane protein 1, PfEMP1"/>
    <property type="match status" value="1"/>
</dbReference>
<dbReference type="Gene3D" id="1.20.58.1930">
    <property type="match status" value="1"/>
</dbReference>
<evidence type="ECO:0000259" key="5">
    <source>
        <dbReference type="Pfam" id="PF15447"/>
    </source>
</evidence>
<evidence type="ECO:0000313" key="8">
    <source>
        <dbReference type="EMBL" id="SOV78434.1"/>
    </source>
</evidence>
<proteinExistence type="predicted"/>
<feature type="domain" description="Plasmodium falciparum erythrocyte membrane protein-1 N-terminal segment" evidence="5">
    <location>
        <begin position="16"/>
        <end position="55"/>
    </location>
</feature>
<feature type="compositionally biased region" description="Basic and acidic residues" evidence="1">
    <location>
        <begin position="1768"/>
        <end position="1788"/>
    </location>
</feature>
<evidence type="ECO:0000256" key="1">
    <source>
        <dbReference type="SAM" id="MobiDB-lite"/>
    </source>
</evidence>
<dbReference type="Gene3D" id="1.20.58.830">
    <property type="match status" value="3"/>
</dbReference>
<evidence type="ECO:0000259" key="7">
    <source>
        <dbReference type="Pfam" id="PF22672"/>
    </source>
</evidence>
<feature type="compositionally biased region" description="Polar residues" evidence="1">
    <location>
        <begin position="1684"/>
        <end position="1696"/>
    </location>
</feature>
<evidence type="ECO:0000259" key="3">
    <source>
        <dbReference type="Pfam" id="PF05424"/>
    </source>
</evidence>
<dbReference type="Pfam" id="PF05424">
    <property type="entry name" value="Duffy_binding"/>
    <property type="match status" value="3"/>
</dbReference>
<dbReference type="InterPro" id="IPR008602">
    <property type="entry name" value="Duffy-antigen-binding"/>
</dbReference>
<feature type="compositionally biased region" description="Polar residues" evidence="1">
    <location>
        <begin position="984"/>
        <end position="993"/>
    </location>
</feature>
<feature type="region of interest" description="Disordered" evidence="1">
    <location>
        <begin position="900"/>
        <end position="921"/>
    </location>
</feature>
<feature type="compositionally biased region" description="Basic and acidic residues" evidence="1">
    <location>
        <begin position="1130"/>
        <end position="1139"/>
    </location>
</feature>
<feature type="domain" description="Duffy-antigen binding" evidence="3">
    <location>
        <begin position="121"/>
        <end position="310"/>
    </location>
</feature>
<dbReference type="Pfam" id="PF03011">
    <property type="entry name" value="PFEMP"/>
    <property type="match status" value="2"/>
</dbReference>
<reference evidence="8 9" key="1">
    <citation type="submission" date="2016-09" db="EMBL/GenBank/DDBJ databases">
        <authorList>
            <consortium name="Pathogen Informatics"/>
        </authorList>
    </citation>
    <scope>NUCLEOTIDE SEQUENCE [LARGE SCALE GENOMIC DNA]</scope>
</reference>
<dbReference type="OrthoDB" id="378905at2759"/>
<feature type="compositionally biased region" description="Polar residues" evidence="1">
    <location>
        <begin position="1120"/>
        <end position="1129"/>
    </location>
</feature>
<dbReference type="InterPro" id="IPR041480">
    <property type="entry name" value="CIDR1_gamma"/>
</dbReference>
<feature type="compositionally biased region" description="Polar residues" evidence="1">
    <location>
        <begin position="786"/>
        <end position="797"/>
    </location>
</feature>
<evidence type="ECO:0000259" key="4">
    <source>
        <dbReference type="Pfam" id="PF15445"/>
    </source>
</evidence>
<dbReference type="InterPro" id="IPR054595">
    <property type="entry name" value="DBL_C"/>
</dbReference>
<accession>A0A2P9DBM6</accession>
<feature type="region of interest" description="Disordered" evidence="1">
    <location>
        <begin position="958"/>
        <end position="1072"/>
    </location>
</feature>
<feature type="compositionally biased region" description="Polar residues" evidence="1">
    <location>
        <begin position="1163"/>
        <end position="1174"/>
    </location>
</feature>
<feature type="domain" description="Cysteine-rich interdomain region 1 gamma" evidence="6">
    <location>
        <begin position="1474"/>
        <end position="1524"/>
    </location>
</feature>
<feature type="domain" description="Duffy-binding-like" evidence="2">
    <location>
        <begin position="1545"/>
        <end position="1686"/>
    </location>
</feature>
<dbReference type="EMBL" id="LT969571">
    <property type="protein sequence ID" value="SOV78434.1"/>
    <property type="molecule type" value="Genomic_DNA"/>
</dbReference>
<dbReference type="Proteomes" id="UP000240500">
    <property type="component" value="Chromosome 8"/>
</dbReference>
<dbReference type="InterPro" id="IPR029210">
    <property type="entry name" value="PfEMP1_NTS"/>
</dbReference>
<feature type="region of interest" description="Disordered" evidence="1">
    <location>
        <begin position="727"/>
        <end position="805"/>
    </location>
</feature>
<organism evidence="8 9">
    <name type="scientific">Plasmodium reichenowi</name>
    <dbReference type="NCBI Taxonomy" id="5854"/>
    <lineage>
        <taxon>Eukaryota</taxon>
        <taxon>Sar</taxon>
        <taxon>Alveolata</taxon>
        <taxon>Apicomplexa</taxon>
        <taxon>Aconoidasida</taxon>
        <taxon>Haemosporida</taxon>
        <taxon>Plasmodiidae</taxon>
        <taxon>Plasmodium</taxon>
        <taxon>Plasmodium (Laverania)</taxon>
    </lineage>
</organism>
<feature type="domain" description="Duffy-binding-like" evidence="7">
    <location>
        <begin position="314"/>
        <end position="478"/>
    </location>
</feature>
<dbReference type="GO" id="GO:0046789">
    <property type="term" value="F:host cell surface receptor binding"/>
    <property type="evidence" value="ECO:0007669"/>
    <property type="project" value="InterPro"/>
</dbReference>
<dbReference type="SUPFAM" id="SSF140924">
    <property type="entry name" value="Duffy binding domain-like"/>
    <property type="match status" value="4"/>
</dbReference>
<feature type="domain" description="Duffy-binding-like" evidence="7">
    <location>
        <begin position="1286"/>
        <end position="1428"/>
    </location>
</feature>
<feature type="domain" description="Duffy-antigen binding" evidence="3">
    <location>
        <begin position="1065"/>
        <end position="1209"/>
    </location>
</feature>
<dbReference type="VEuPathDB" id="PlasmoDB:PRCDC_0003500"/>
<dbReference type="InterPro" id="IPR004258">
    <property type="entry name" value="DBL"/>
</dbReference>
<sequence>MAPAAAATPNYKSATDAKELFDLIGGTIQKQAEEKAKVASKKYFNELHGDLSKATYPKDERSTGSTENDPCKLDYRYNTNVTKGGDKEYPCLNRSPDRFSDKQGAECATSKIKDSTNSSEGACAPFRRLNLCDQHLSHMEAKKIDNTHKLLLEVCLAAKFEGQSISGEYTKYRAHYSDLKTNICTELARSFADIGDIIRGKDLYIGNKKERARLEDNLKNIFKEIHKKLKGREAQTDYNDTEGNFFKLREDWWALNREKVWKAITCSAPEKAHYRIKNLDGETTQSNYNRCQCISGNVLTNFDYVPQYLRWFEEWAEDFCIKRKHKLENAIKTCRGPNGNDKYCDRNGYDCTKTISAEQKLFKGDGCIKCSVACDPFVPWINKQKQEFEKQKQKYDKEIKKKDQTTTTSIKIGDKTINNLYVGEFYSKLNQTYGSVDEFLKKLNEEGICKDPPQVGTEKADAVDFTKDKTEKTFYRTEYCEPCPWCGVQSPNPPWKAKDDTICAKKEKKKTYPDSNTTTIPVLTPDSRNKTILKKLQKFCENPDKENQIKNWECHYEDNDNRDVNDDSDNCILGKWENFEKGQEFKSYYSFFYDSIIDMLNDSIDWRTELNRCLDKANPGKCVKKCNSKCKCYKRWIEEKKRELQKIKEHFGKQKNIHDGTHDAIFIYTLKDGFLQDIEEAYPNKQQVEKIKNLLGEKIKEDYDSSNGKTIIEEFLEEEGKKAETCLQKHQNDDCPPQESLARSESADDTTTIGDTAQDAESEDEEQYDEEEEEDKSPSGDEEESNNTSQDTENSSKAPVDNGDPPCKIVETLFEKVENLTAACQQKYQYGKERFPNWKCVTPTTTKDNKGEVGSVGDGQVDAALSRKRRGVDPKSNDSNQGAICVPPRRRRLYVGPLIKLGDTDSAPPGVPPPLGGETTQGLQASDLRDAFVKSAAVETFFLWHRYKKEWEQRKKGEAQDELLGGTPQPFSGPHSFKAGAESSPEQGLTSNRLIFGESGLAGQPPGGEPSQPSLVPFGSPPGPKPALNGERGELDDQIGTVGSRGALTPLGTSDSDDPNDPDAQLRDGKIPNDFLRQMFYTIADYRDILVGNTPEGIDEVIRASEKDKEGQGSDKDSTTKLTVKQISTKIKEIIEKPNGDTSRSTGGNNPSLSGRNHHSSVKPGTSSGKSPPNSDKRSTLWETTLGPAVWNGMICALTYEDKSEIEQKGVDKKPQKVEAVEKAFFGDENKPKDNTVTTTGTYKDTYHYDNAKLDDTSETGPKITGGETYLSKFVLRPTYFRYLEEWGETFCSERGKRLKEIYKECKVESDRRGNGKKCSGYGEDCETILSKNSYDILPSLECPDCGKHCRWYKKWINTKKDEFDKQKDRYQTESTNYDDSTYDKLFCGTVTTYTDAAEFLQNLGSCKNHSESGGNNIKFGDDDTFKDAKNCKPCPKFKINCEKGNCSKDKGEGCENKTITTENFGNERNSIGNIDMVVSDDSKSGSGFENDLQACKEAHVFKGIKKEWTCRKVCGYVVCTPKNGNREKDSEKKNNEEIIRIRALVTHWVYNFLEDYNKIKHKISHCKENSEQTICKKDCKDKCKCVDEWINKKRIEWTNLKKLYLEQYKGQDYYNVKTILEEFKERPVLNKAIKPCGNLEQFESSCGLNGADRSEKGKKDEDYDLVKCLLKKLEDKAKKCQEHQTSVEPCPQTTSENPDDEDEQLEEETEVNMPNICPKVEEKKKEEDESECKAATTQEETKVVTENTDSTDSGESKDGGGSTPDQDTVKDKGTDPKDTKVNQEEKSVPPAQAEKPSKPKVAKKAKTKRSPKHPKVEPRLFEIPITEPLQKAMISNTLMWSIGISFAALTYWWLKKKTKSSVDMLRVMQIPQNDYGIPTLKSRNRYIPYTSGKYRGKRYIYLEGDSGTDSGYTDHYSDITSSSESEYEEFDINDIYVPGSPKYKTLIEVVLEPSTRDTFNTPSADTPTNKPITDNEWNELKKNFISNMLQNKEQDVSQPDVSKELPLNTHPIMSRHTLDQKPFIMSIHDRDLYTGEEYNYDMSTNSGRNNLYSGKNDLYSGIDPTSSNRGSYSDNHDSLSGNHHPYSGIDLINDTLSGNHDIYNELLKRKENELFGTENTKHTTTNHFAKPTNSDPITNQLELFHKWLDRHRNMCEKLKNDNERLAKLKEKWENDTSTSGNKHSDIPSNIPSSGIQTSDIHSDIQTSGISSSNKTLNTDVSIQIDMDIPKPINQFTNMDTILDDLEKYNEPYYDFYDDDIYYDVNDDKTSVDHINMDYNKMDYNNSDVPTKVQIEMNIVNNKKEIFEEEYPMSDIWNI</sequence>
<feature type="domain" description="Duffy-antigen binding" evidence="3">
    <location>
        <begin position="884"/>
        <end position="960"/>
    </location>
</feature>
<feature type="domain" description="Plasmodium falciparum erythrocyte membrane protein 1 acidic terminal segment" evidence="4">
    <location>
        <begin position="1838"/>
        <end position="2319"/>
    </location>
</feature>
<feature type="compositionally biased region" description="Polar residues" evidence="1">
    <location>
        <begin position="1140"/>
        <end position="1155"/>
    </location>
</feature>
<feature type="region of interest" description="Disordered" evidence="1">
    <location>
        <begin position="1682"/>
        <end position="1819"/>
    </location>
</feature>
<dbReference type="Gene3D" id="1.10.1900.40">
    <property type="entry name" value="Acidic terminal segments, variant surface antigen of PfEMP1"/>
    <property type="match status" value="2"/>
</dbReference>
<feature type="compositionally biased region" description="Polar residues" evidence="1">
    <location>
        <begin position="2176"/>
        <end position="2200"/>
    </location>
</feature>
<dbReference type="GO" id="GO:0016020">
    <property type="term" value="C:membrane"/>
    <property type="evidence" value="ECO:0007669"/>
    <property type="project" value="InterPro"/>
</dbReference>
<dbReference type="Gene3D" id="1.20.1310.20">
    <property type="entry name" value="Duffy-antigen binding domain"/>
    <property type="match status" value="2"/>
</dbReference>
<dbReference type="Pfam" id="PF18562">
    <property type="entry name" value="CIDR1_gamma"/>
    <property type="match status" value="1"/>
</dbReference>
<feature type="compositionally biased region" description="Polar residues" evidence="1">
    <location>
        <begin position="1745"/>
        <end position="1754"/>
    </location>
</feature>
<name>A0A2P9DBM6_PLARE</name>
<feature type="domain" description="Duffy-binding-like" evidence="2">
    <location>
        <begin position="591"/>
        <end position="733"/>
    </location>
</feature>
<dbReference type="InterPro" id="IPR042202">
    <property type="entry name" value="Duffy-ag-bd_sf"/>
</dbReference>
<dbReference type="Pfam" id="PF22672">
    <property type="entry name" value="DBL_C"/>
    <property type="match status" value="2"/>
</dbReference>
<feature type="region of interest" description="Disordered" evidence="1">
    <location>
        <begin position="1104"/>
        <end position="1180"/>
    </location>
</feature>
<feature type="compositionally biased region" description="Basic and acidic residues" evidence="1">
    <location>
        <begin position="1104"/>
        <end position="1119"/>
    </location>
</feature>
<dbReference type="InterPro" id="IPR044932">
    <property type="entry name" value="PfEMP1_ATS_sf"/>
</dbReference>
<evidence type="ECO:0000313" key="9">
    <source>
        <dbReference type="Proteomes" id="UP000240500"/>
    </source>
</evidence>
<feature type="compositionally biased region" description="Acidic residues" evidence="1">
    <location>
        <begin position="1698"/>
        <end position="1711"/>
    </location>
</feature>
<dbReference type="FunFam" id="1.20.58.830:FF:000005">
    <property type="entry name" value="Erythrocyte membrane protein 1, PfEMP1"/>
    <property type="match status" value="1"/>
</dbReference>
<dbReference type="InterPro" id="IPR029211">
    <property type="entry name" value="PfEMP1_ATS"/>
</dbReference>
<dbReference type="VEuPathDB" id="PlasmoDB:PRG01_0811800"/>
<dbReference type="Pfam" id="PF15447">
    <property type="entry name" value="NTS"/>
    <property type="match status" value="1"/>
</dbReference>
<evidence type="ECO:0000259" key="6">
    <source>
        <dbReference type="Pfam" id="PF18562"/>
    </source>
</evidence>
<feature type="region of interest" description="Disordered" evidence="1">
    <location>
        <begin position="2174"/>
        <end position="2200"/>
    </location>
</feature>
<dbReference type="Pfam" id="PF15445">
    <property type="entry name" value="ATS"/>
    <property type="match status" value="1"/>
</dbReference>
<feature type="compositionally biased region" description="Acidic residues" evidence="1">
    <location>
        <begin position="758"/>
        <end position="785"/>
    </location>
</feature>
<evidence type="ECO:0000259" key="2">
    <source>
        <dbReference type="Pfam" id="PF03011"/>
    </source>
</evidence>
<feature type="region of interest" description="Disordered" evidence="1">
    <location>
        <begin position="844"/>
        <end position="884"/>
    </location>
</feature>
<gene>
    <name evidence="8" type="ORF">PRG01_0811800</name>
</gene>